<dbReference type="Proteomes" id="UP000036403">
    <property type="component" value="Unassembled WGS sequence"/>
</dbReference>
<feature type="domain" description="PCAF N-terminal" evidence="1">
    <location>
        <begin position="71"/>
        <end position="174"/>
    </location>
</feature>
<dbReference type="GO" id="GO:0005634">
    <property type="term" value="C:nucleus"/>
    <property type="evidence" value="ECO:0007669"/>
    <property type="project" value="InterPro"/>
</dbReference>
<gene>
    <name evidence="2" type="ORF">RF55_8235</name>
</gene>
<comment type="caution">
    <text evidence="2">The sequence shown here is derived from an EMBL/GenBank/DDBJ whole genome shotgun (WGS) entry which is preliminary data.</text>
</comment>
<name>A0A0J7KNN8_LASNI</name>
<evidence type="ECO:0000313" key="3">
    <source>
        <dbReference type="Proteomes" id="UP000036403"/>
    </source>
</evidence>
<accession>A0A0J7KNN8</accession>
<sequence length="194" mass="22133">MITRQQRKVVFKNLLIGVRMASEDINQQTMAASLEETGQTVNSTIQQENNVRDPNSTKLQNHGSRQNNILRIQQRKQQMHNWPQVKKFLKLAGYSACQAEECKCTGWKTVQPITKSQKGETQQPVINFFDPCRLCEHTLENHIKHLSAQPDDEINRLLGMAVDADNISPFVSERMANNVRYGENVSALSELLEL</sequence>
<reference evidence="2 3" key="1">
    <citation type="submission" date="2015-04" db="EMBL/GenBank/DDBJ databases">
        <title>Lasius niger genome sequencing.</title>
        <authorList>
            <person name="Konorov E.A."/>
            <person name="Nikitin M.A."/>
            <person name="Kirill M.V."/>
            <person name="Chang P."/>
        </authorList>
    </citation>
    <scope>NUCLEOTIDE SEQUENCE [LARGE SCALE GENOMIC DNA]</scope>
    <source>
        <tissue evidence="2">Whole</tissue>
    </source>
</reference>
<keyword evidence="3" id="KW-1185">Reference proteome</keyword>
<protein>
    <submittedName>
        <fullName evidence="2">Histone acetyltransferase kat2a</fullName>
    </submittedName>
</protein>
<dbReference type="GO" id="GO:0004402">
    <property type="term" value="F:histone acetyltransferase activity"/>
    <property type="evidence" value="ECO:0007669"/>
    <property type="project" value="InterPro"/>
</dbReference>
<dbReference type="GO" id="GO:0006355">
    <property type="term" value="P:regulation of DNA-templated transcription"/>
    <property type="evidence" value="ECO:0007669"/>
    <property type="project" value="InterPro"/>
</dbReference>
<keyword evidence="2" id="KW-0808">Transferase</keyword>
<dbReference type="OrthoDB" id="1937912at2759"/>
<proteinExistence type="predicted"/>
<dbReference type="STRING" id="67767.A0A0J7KNN8"/>
<dbReference type="PaxDb" id="67767-A0A0J7KNN8"/>
<organism evidence="2 3">
    <name type="scientific">Lasius niger</name>
    <name type="common">Black garden ant</name>
    <dbReference type="NCBI Taxonomy" id="67767"/>
    <lineage>
        <taxon>Eukaryota</taxon>
        <taxon>Metazoa</taxon>
        <taxon>Ecdysozoa</taxon>
        <taxon>Arthropoda</taxon>
        <taxon>Hexapoda</taxon>
        <taxon>Insecta</taxon>
        <taxon>Pterygota</taxon>
        <taxon>Neoptera</taxon>
        <taxon>Endopterygota</taxon>
        <taxon>Hymenoptera</taxon>
        <taxon>Apocrita</taxon>
        <taxon>Aculeata</taxon>
        <taxon>Formicoidea</taxon>
        <taxon>Formicidae</taxon>
        <taxon>Formicinae</taxon>
        <taxon>Lasius</taxon>
        <taxon>Lasius</taxon>
    </lineage>
</organism>
<evidence type="ECO:0000313" key="2">
    <source>
        <dbReference type="EMBL" id="KMQ91854.1"/>
    </source>
</evidence>
<dbReference type="EMBL" id="LBMM01005053">
    <property type="protein sequence ID" value="KMQ91854.1"/>
    <property type="molecule type" value="Genomic_DNA"/>
</dbReference>
<dbReference type="Pfam" id="PF06466">
    <property type="entry name" value="PCAF_N"/>
    <property type="match status" value="1"/>
</dbReference>
<evidence type="ECO:0000259" key="1">
    <source>
        <dbReference type="Pfam" id="PF06466"/>
    </source>
</evidence>
<dbReference type="AlphaFoldDB" id="A0A0J7KNN8"/>
<dbReference type="InterPro" id="IPR009464">
    <property type="entry name" value="PCAF_N"/>
</dbReference>